<dbReference type="PROSITE" id="PS00917">
    <property type="entry name" value="ASN_GLN_ASE_2"/>
    <property type="match status" value="1"/>
</dbReference>
<dbReference type="PIRSF" id="PIRSF001220">
    <property type="entry name" value="L-ASNase_gatD"/>
    <property type="match status" value="1"/>
</dbReference>
<evidence type="ECO:0000256" key="3">
    <source>
        <dbReference type="ARBA" id="ARBA00022801"/>
    </source>
</evidence>
<protein>
    <recommendedName>
        <fullName evidence="2">asparaginase</fullName>
        <ecNumber evidence="2">3.5.1.1</ecNumber>
    </recommendedName>
</protein>
<dbReference type="Pfam" id="PF00710">
    <property type="entry name" value="Asparaginase"/>
    <property type="match status" value="1"/>
</dbReference>
<dbReference type="InterPro" id="IPR036152">
    <property type="entry name" value="Asp/glu_Ase-like_sf"/>
</dbReference>
<proteinExistence type="inferred from homology"/>
<feature type="active site" evidence="6">
    <location>
        <position position="85"/>
    </location>
</feature>
<dbReference type="PIRSF" id="PIRSF500176">
    <property type="entry name" value="L_ASNase"/>
    <property type="match status" value="1"/>
</dbReference>
<evidence type="ECO:0000313" key="10">
    <source>
        <dbReference type="Proteomes" id="UP001229346"/>
    </source>
</evidence>
<feature type="domain" description="Asparaginase/glutaminase C-terminal" evidence="8">
    <location>
        <begin position="205"/>
        <end position="320"/>
    </location>
</feature>
<dbReference type="Gene3D" id="3.40.50.40">
    <property type="match status" value="1"/>
</dbReference>
<comment type="similarity">
    <text evidence="1">Belongs to the asparaginase 1 family.</text>
</comment>
<sequence length="331" mass="36318">MKKLLLLTTGGTIASVSGANGLIPGITDTEIAGYLLEQNLGCTIESKALMEIDSTNMQPECWVRIAEAIYESYCDYDGFVITHGTDTMGYTAAALSYMLQNIAKPVVMTGSQVPIHYENTDAGKNLVDAVRFASEDIGGVFLVFDGKAIHGTRAVKVRTRSYHAFESINHPYAAFIEEGEIRYNKSVSLLRGDAEMKLEVSLCPDVFLLKLHPGTKPELFDFLRCHYRGVIIEGFGLGGVPNQGRSLVRKIIELLQSGIAVVMTTQCLEEGEDRTLYEVGRLAAGELIISSKDMNTEAIVPKLMWALGKTDDLGEVKRMMETPIAEDITIH</sequence>
<gene>
    <name evidence="9" type="ORF">J2T15_004443</name>
</gene>
<dbReference type="InterPro" id="IPR037152">
    <property type="entry name" value="L-asparaginase_N_sf"/>
</dbReference>
<dbReference type="RefSeq" id="WP_307206366.1">
    <property type="nucleotide sequence ID" value="NZ_JAUSSU010000009.1"/>
</dbReference>
<dbReference type="Pfam" id="PF17763">
    <property type="entry name" value="Asparaginase_C"/>
    <property type="match status" value="1"/>
</dbReference>
<dbReference type="Gene3D" id="3.40.50.1170">
    <property type="entry name" value="L-asparaginase, N-terminal domain"/>
    <property type="match status" value="1"/>
</dbReference>
<feature type="domain" description="L-asparaginase N-terminal" evidence="7">
    <location>
        <begin position="3"/>
        <end position="186"/>
    </location>
</feature>
<dbReference type="InterPro" id="IPR006033">
    <property type="entry name" value="AsnA_fam"/>
</dbReference>
<dbReference type="InterPro" id="IPR006034">
    <property type="entry name" value="Asparaginase/glutaminase-like"/>
</dbReference>
<evidence type="ECO:0000259" key="8">
    <source>
        <dbReference type="Pfam" id="PF17763"/>
    </source>
</evidence>
<comment type="catalytic activity">
    <reaction evidence="4">
        <text>L-asparagine + H2O = L-aspartate + NH4(+)</text>
        <dbReference type="Rhea" id="RHEA:21016"/>
        <dbReference type="ChEBI" id="CHEBI:15377"/>
        <dbReference type="ChEBI" id="CHEBI:28938"/>
        <dbReference type="ChEBI" id="CHEBI:29991"/>
        <dbReference type="ChEBI" id="CHEBI:58048"/>
        <dbReference type="EC" id="3.5.1.1"/>
    </reaction>
</comment>
<feature type="active site" evidence="5">
    <location>
        <position position="12"/>
    </location>
</feature>
<dbReference type="EC" id="3.5.1.1" evidence="2"/>
<dbReference type="InterPro" id="IPR027473">
    <property type="entry name" value="L-asparaginase_C"/>
</dbReference>
<evidence type="ECO:0000259" key="7">
    <source>
        <dbReference type="Pfam" id="PF00710"/>
    </source>
</evidence>
<name>A0ABT9U7H1_PAEHA</name>
<evidence type="ECO:0000256" key="6">
    <source>
        <dbReference type="PROSITE-ProRule" id="PRU10100"/>
    </source>
</evidence>
<dbReference type="PRINTS" id="PR00139">
    <property type="entry name" value="ASNGLNASE"/>
</dbReference>
<keyword evidence="3 9" id="KW-0378">Hydrolase</keyword>
<evidence type="ECO:0000256" key="4">
    <source>
        <dbReference type="ARBA" id="ARBA00049366"/>
    </source>
</evidence>
<evidence type="ECO:0000313" key="9">
    <source>
        <dbReference type="EMBL" id="MDQ0114986.1"/>
    </source>
</evidence>
<dbReference type="PANTHER" id="PTHR11707">
    <property type="entry name" value="L-ASPARAGINASE"/>
    <property type="match status" value="1"/>
</dbReference>
<dbReference type="PROSITE" id="PS00144">
    <property type="entry name" value="ASN_GLN_ASE_1"/>
    <property type="match status" value="1"/>
</dbReference>
<comment type="caution">
    <text evidence="9">The sequence shown here is derived from an EMBL/GenBank/DDBJ whole genome shotgun (WGS) entry which is preliminary data.</text>
</comment>
<dbReference type="SMART" id="SM00870">
    <property type="entry name" value="Asparaginase"/>
    <property type="match status" value="1"/>
</dbReference>
<evidence type="ECO:0000256" key="5">
    <source>
        <dbReference type="PROSITE-ProRule" id="PRU10099"/>
    </source>
</evidence>
<dbReference type="InterPro" id="IPR027475">
    <property type="entry name" value="Asparaginase/glutaminase_AS2"/>
</dbReference>
<dbReference type="Proteomes" id="UP001229346">
    <property type="component" value="Unassembled WGS sequence"/>
</dbReference>
<dbReference type="SUPFAM" id="SSF53774">
    <property type="entry name" value="Glutaminase/Asparaginase"/>
    <property type="match status" value="1"/>
</dbReference>
<dbReference type="NCBIfam" id="TIGR00519">
    <property type="entry name" value="asnASE_I"/>
    <property type="match status" value="1"/>
</dbReference>
<dbReference type="CDD" id="cd08963">
    <property type="entry name" value="L-asparaginase_I"/>
    <property type="match status" value="1"/>
</dbReference>
<keyword evidence="10" id="KW-1185">Reference proteome</keyword>
<dbReference type="GO" id="GO:0004067">
    <property type="term" value="F:asparaginase activity"/>
    <property type="evidence" value="ECO:0007669"/>
    <property type="project" value="UniProtKB-EC"/>
</dbReference>
<evidence type="ECO:0000256" key="1">
    <source>
        <dbReference type="ARBA" id="ARBA00010518"/>
    </source>
</evidence>
<dbReference type="InterPro" id="IPR020827">
    <property type="entry name" value="Asparaginase/glutaminase_AS1"/>
</dbReference>
<dbReference type="InterPro" id="IPR040919">
    <property type="entry name" value="Asparaginase_C"/>
</dbReference>
<dbReference type="InterPro" id="IPR041725">
    <property type="entry name" value="L-asparaginase_I"/>
</dbReference>
<accession>A0ABT9U7H1</accession>
<dbReference type="SFLD" id="SFLDS00057">
    <property type="entry name" value="Glutaminase/Asparaginase"/>
    <property type="match status" value="1"/>
</dbReference>
<dbReference type="PANTHER" id="PTHR11707:SF28">
    <property type="entry name" value="60 KDA LYSOPHOSPHOLIPASE"/>
    <property type="match status" value="1"/>
</dbReference>
<dbReference type="PROSITE" id="PS51732">
    <property type="entry name" value="ASN_GLN_ASE_3"/>
    <property type="match status" value="1"/>
</dbReference>
<reference evidence="9 10" key="1">
    <citation type="submission" date="2023-07" db="EMBL/GenBank/DDBJ databases">
        <title>Sorghum-associated microbial communities from plants grown in Nebraska, USA.</title>
        <authorList>
            <person name="Schachtman D."/>
        </authorList>
    </citation>
    <scope>NUCLEOTIDE SEQUENCE [LARGE SCALE GENOMIC DNA]</scope>
    <source>
        <strain evidence="9 10">CC482</strain>
    </source>
</reference>
<evidence type="ECO:0000256" key="2">
    <source>
        <dbReference type="ARBA" id="ARBA00012920"/>
    </source>
</evidence>
<dbReference type="EMBL" id="JAUSSU010000009">
    <property type="protein sequence ID" value="MDQ0114986.1"/>
    <property type="molecule type" value="Genomic_DNA"/>
</dbReference>
<organism evidence="9 10">
    <name type="scientific">Paenibacillus harenae</name>
    <dbReference type="NCBI Taxonomy" id="306543"/>
    <lineage>
        <taxon>Bacteria</taxon>
        <taxon>Bacillati</taxon>
        <taxon>Bacillota</taxon>
        <taxon>Bacilli</taxon>
        <taxon>Bacillales</taxon>
        <taxon>Paenibacillaceae</taxon>
        <taxon>Paenibacillus</taxon>
    </lineage>
</organism>
<dbReference type="InterPro" id="IPR027474">
    <property type="entry name" value="L-asparaginase_N"/>
</dbReference>